<comment type="caution">
    <text evidence="2">The sequence shown here is derived from an EMBL/GenBank/DDBJ whole genome shotgun (WGS) entry which is preliminary data.</text>
</comment>
<dbReference type="InterPro" id="IPR006119">
    <property type="entry name" value="Resolv_N"/>
</dbReference>
<evidence type="ECO:0000313" key="2">
    <source>
        <dbReference type="EMBL" id="MBE1496222.1"/>
    </source>
</evidence>
<dbReference type="Gene3D" id="3.90.1750.20">
    <property type="entry name" value="Putative Large Serine Recombinase, Chain B, Domain 2"/>
    <property type="match status" value="1"/>
</dbReference>
<dbReference type="SMART" id="SM00857">
    <property type="entry name" value="Resolvase"/>
    <property type="match status" value="1"/>
</dbReference>
<feature type="domain" description="Recombinase" evidence="1">
    <location>
        <begin position="194"/>
        <end position="350"/>
    </location>
</feature>
<reference evidence="2 3" key="1">
    <citation type="submission" date="2020-10" db="EMBL/GenBank/DDBJ databases">
        <title>Sequencing the genomes of 1000 actinobacteria strains.</title>
        <authorList>
            <person name="Klenk H.-P."/>
        </authorList>
    </citation>
    <scope>NUCLEOTIDE SEQUENCE [LARGE SCALE GENOMIC DNA]</scope>
    <source>
        <strain evidence="2 3">DSM 44653</strain>
    </source>
</reference>
<sequence length="471" mass="53192">MISTARRDTTTCAVSPRRAGARRSEKAFEGRGLRFAFYGRMSTVEFQDRATSLGWQREVAEETIRRRGVIVAEYFDEGCSRRLPWRERAAAAQLMATAEQPNRPFDAVVIGEYERAFYGDQFNAVLAALQTQGIQLWLPEADGPVNLDDPIHQALMLLLGSQSRREVLRVRHRVLAAMRIQARVQGRFLGGRPPYGYRLADAGPHPNRAQASWGRRLHRLEPDPATAPWVRWIFQQRATGRSVASIARELNDRGIPCPSSSDRDRNRHRTKHEWIVRTVVGILENPRYTGWQVWNRHGTRTTGPAHHGYPARPPTARGWAKSDKVTHPALVDEATFLEVQGMRAARPTQHGDTRTYVLAGLVRCQLCARRLDSHWVNGRRGYRCRHGHTSARNRPPALAKNVYVREDHLLDDLRARFAETVGDDGSAIADYLRSNNLTIMCGGPIREVKAYAPQSALATIDETIGDQLLLL</sequence>
<dbReference type="Gene3D" id="3.40.50.1390">
    <property type="entry name" value="Resolvase, N-terminal catalytic domain"/>
    <property type="match status" value="1"/>
</dbReference>
<dbReference type="InterPro" id="IPR038109">
    <property type="entry name" value="DNA_bind_recomb_sf"/>
</dbReference>
<dbReference type="InterPro" id="IPR011109">
    <property type="entry name" value="DNA_bind_recombinase_dom"/>
</dbReference>
<evidence type="ECO:0000313" key="3">
    <source>
        <dbReference type="Proteomes" id="UP000631670"/>
    </source>
</evidence>
<proteinExistence type="predicted"/>
<dbReference type="PANTHER" id="PTHR30461:SF23">
    <property type="entry name" value="DNA RECOMBINASE-RELATED"/>
    <property type="match status" value="1"/>
</dbReference>
<protein>
    <submittedName>
        <fullName evidence="2">DNA invertase Pin-like site-specific DNA recombinase</fullName>
    </submittedName>
</protein>
<dbReference type="Pfam" id="PF07508">
    <property type="entry name" value="Recombinase"/>
    <property type="match status" value="1"/>
</dbReference>
<dbReference type="PROSITE" id="PS51737">
    <property type="entry name" value="RECOMBINASE_DNA_BIND"/>
    <property type="match status" value="1"/>
</dbReference>
<organism evidence="2 3">
    <name type="scientific">Amycolatopsis lexingtonensis</name>
    <dbReference type="NCBI Taxonomy" id="218822"/>
    <lineage>
        <taxon>Bacteria</taxon>
        <taxon>Bacillati</taxon>
        <taxon>Actinomycetota</taxon>
        <taxon>Actinomycetes</taxon>
        <taxon>Pseudonocardiales</taxon>
        <taxon>Pseudonocardiaceae</taxon>
        <taxon>Amycolatopsis</taxon>
    </lineage>
</organism>
<gene>
    <name evidence="2" type="ORF">H4696_003322</name>
</gene>
<dbReference type="RefSeq" id="WP_225955714.1">
    <property type="nucleotide sequence ID" value="NZ_JADBEG010000001.1"/>
</dbReference>
<dbReference type="InterPro" id="IPR050639">
    <property type="entry name" value="SSR_resolvase"/>
</dbReference>
<dbReference type="InterPro" id="IPR036162">
    <property type="entry name" value="Resolvase-like_N_sf"/>
</dbReference>
<keyword evidence="3" id="KW-1185">Reference proteome</keyword>
<dbReference type="SUPFAM" id="SSF53041">
    <property type="entry name" value="Resolvase-like"/>
    <property type="match status" value="1"/>
</dbReference>
<dbReference type="Proteomes" id="UP000631670">
    <property type="component" value="Unassembled WGS sequence"/>
</dbReference>
<dbReference type="EMBL" id="JADBEG010000001">
    <property type="protein sequence ID" value="MBE1496222.1"/>
    <property type="molecule type" value="Genomic_DNA"/>
</dbReference>
<evidence type="ECO:0000259" key="1">
    <source>
        <dbReference type="PROSITE" id="PS51737"/>
    </source>
</evidence>
<dbReference type="PANTHER" id="PTHR30461">
    <property type="entry name" value="DNA-INVERTASE FROM LAMBDOID PROPHAGE"/>
    <property type="match status" value="1"/>
</dbReference>
<accession>A0ABR9HZV6</accession>
<name>A0ABR9HZV6_9PSEU</name>